<reference evidence="8" key="2">
    <citation type="submission" date="2023-01" db="EMBL/GenBank/DDBJ databases">
        <authorList>
            <person name="Petersen C."/>
        </authorList>
    </citation>
    <scope>NUCLEOTIDE SEQUENCE</scope>
    <source>
        <strain evidence="8">IBT 15450</strain>
    </source>
</reference>
<dbReference type="EMBL" id="JAQJZL010000003">
    <property type="protein sequence ID" value="KAJ6047978.1"/>
    <property type="molecule type" value="Genomic_DNA"/>
</dbReference>
<dbReference type="Pfam" id="PF11754">
    <property type="entry name" value="Velvet"/>
    <property type="match status" value="2"/>
</dbReference>
<keyword evidence="5" id="KW-0539">Nucleus</keyword>
<dbReference type="GO" id="GO:0005634">
    <property type="term" value="C:nucleus"/>
    <property type="evidence" value="ECO:0007669"/>
    <property type="project" value="UniProtKB-SubCell"/>
</dbReference>
<feature type="compositionally biased region" description="Basic and acidic residues" evidence="6">
    <location>
        <begin position="34"/>
        <end position="43"/>
    </location>
</feature>
<reference evidence="8" key="1">
    <citation type="journal article" date="2023" name="IMA Fungus">
        <title>Comparative genomic study of the Penicillium genus elucidates a diverse pangenome and 15 lateral gene transfer events.</title>
        <authorList>
            <person name="Petersen C."/>
            <person name="Sorensen T."/>
            <person name="Nielsen M.R."/>
            <person name="Sondergaard T.E."/>
            <person name="Sorensen J.L."/>
            <person name="Fitzpatrick D.A."/>
            <person name="Frisvad J.C."/>
            <person name="Nielsen K.L."/>
        </authorList>
    </citation>
    <scope>NUCLEOTIDE SEQUENCE</scope>
    <source>
        <strain evidence="8">IBT 15450</strain>
    </source>
</reference>
<feature type="compositionally biased region" description="Polar residues" evidence="6">
    <location>
        <begin position="1"/>
        <end position="28"/>
    </location>
</feature>
<organism evidence="8 9">
    <name type="scientific">Penicillium canescens</name>
    <dbReference type="NCBI Taxonomy" id="5083"/>
    <lineage>
        <taxon>Eukaryota</taxon>
        <taxon>Fungi</taxon>
        <taxon>Dikarya</taxon>
        <taxon>Ascomycota</taxon>
        <taxon>Pezizomycotina</taxon>
        <taxon>Eurotiomycetes</taxon>
        <taxon>Eurotiomycetidae</taxon>
        <taxon>Eurotiales</taxon>
        <taxon>Aspergillaceae</taxon>
        <taxon>Penicillium</taxon>
    </lineage>
</organism>
<keyword evidence="4" id="KW-0804">Transcription</keyword>
<keyword evidence="2" id="KW-0749">Sporulation</keyword>
<dbReference type="PANTHER" id="PTHR33572:SF18">
    <property type="entry name" value="SPORE DEVELOPMENT REGULATOR VOSA"/>
    <property type="match status" value="1"/>
</dbReference>
<keyword evidence="3" id="KW-0805">Transcription regulation</keyword>
<feature type="domain" description="Velvet" evidence="7">
    <location>
        <begin position="14"/>
        <end position="184"/>
    </location>
</feature>
<dbReference type="InterPro" id="IPR037525">
    <property type="entry name" value="Velvet_dom"/>
</dbReference>
<feature type="region of interest" description="Disordered" evidence="6">
    <location>
        <begin position="316"/>
        <end position="338"/>
    </location>
</feature>
<evidence type="ECO:0000313" key="8">
    <source>
        <dbReference type="EMBL" id="KAJ6047978.1"/>
    </source>
</evidence>
<protein>
    <recommendedName>
        <fullName evidence="7">Velvet domain-containing protein</fullName>
    </recommendedName>
</protein>
<dbReference type="PANTHER" id="PTHR33572">
    <property type="entry name" value="SPORE DEVELOPMENT REGULATOR VOSA"/>
    <property type="match status" value="1"/>
</dbReference>
<evidence type="ECO:0000313" key="9">
    <source>
        <dbReference type="Proteomes" id="UP001219568"/>
    </source>
</evidence>
<proteinExistence type="predicted"/>
<comment type="subcellular location">
    <subcellularLocation>
        <location evidence="1">Nucleus</location>
    </subcellularLocation>
</comment>
<feature type="region of interest" description="Disordered" evidence="6">
    <location>
        <begin position="1"/>
        <end position="44"/>
    </location>
</feature>
<dbReference type="AlphaFoldDB" id="A0AAD6IHA5"/>
<dbReference type="Proteomes" id="UP001219568">
    <property type="component" value="Unassembled WGS sequence"/>
</dbReference>
<feature type="region of interest" description="Disordered" evidence="6">
    <location>
        <begin position="371"/>
        <end position="433"/>
    </location>
</feature>
<evidence type="ECO:0000256" key="3">
    <source>
        <dbReference type="ARBA" id="ARBA00023015"/>
    </source>
</evidence>
<name>A0AAD6IHA5_PENCN</name>
<gene>
    <name evidence="8" type="ORF">N7460_004125</name>
</gene>
<evidence type="ECO:0000256" key="2">
    <source>
        <dbReference type="ARBA" id="ARBA00022969"/>
    </source>
</evidence>
<feature type="region of interest" description="Disordered" evidence="6">
    <location>
        <begin position="191"/>
        <end position="219"/>
    </location>
</feature>
<dbReference type="InterPro" id="IPR038491">
    <property type="entry name" value="Velvet_dom_sf"/>
</dbReference>
<dbReference type="GO" id="GO:0030435">
    <property type="term" value="P:sporulation resulting in formation of a cellular spore"/>
    <property type="evidence" value="ECO:0007669"/>
    <property type="project" value="UniProtKB-KW"/>
</dbReference>
<dbReference type="InterPro" id="IPR021740">
    <property type="entry name" value="Velvet"/>
</dbReference>
<keyword evidence="9" id="KW-1185">Reference proteome</keyword>
<evidence type="ECO:0000256" key="5">
    <source>
        <dbReference type="ARBA" id="ARBA00023242"/>
    </source>
</evidence>
<dbReference type="PROSITE" id="PS51821">
    <property type="entry name" value="VELVET"/>
    <property type="match status" value="1"/>
</dbReference>
<evidence type="ECO:0000259" key="7">
    <source>
        <dbReference type="PROSITE" id="PS51821"/>
    </source>
</evidence>
<evidence type="ECO:0000256" key="6">
    <source>
        <dbReference type="SAM" id="MobiDB-lite"/>
    </source>
</evidence>
<feature type="compositionally biased region" description="Polar residues" evidence="6">
    <location>
        <begin position="328"/>
        <end position="338"/>
    </location>
</feature>
<evidence type="ECO:0000256" key="4">
    <source>
        <dbReference type="ARBA" id="ARBA00023163"/>
    </source>
</evidence>
<evidence type="ECO:0000256" key="1">
    <source>
        <dbReference type="ARBA" id="ARBA00004123"/>
    </source>
</evidence>
<sequence>MSATYSDSSLSREAQSSDFDLTIRQQPNRARVAGGKEKERKPIDPPPIVQLRVREEGTYLAQHYLQSPYYFMCCSLYDATEDHPVPVAPSTALAGTLVSSLHRLKDVDNSDGGFFVFGDLSVKIEGDFRLKFTLFEMRKSQVTYLKTIISERFTVSPPKSFPGMMESTFLSRSFADQGVKLRIRKEPRTMMKRSAPRPDEFHQSIPPRSPERQAVPIPPTTGYGGYPAAARDYTYYGAPPVKRHRTSVDYGRQGIYDADGRMARQMDAYGQPATAIYAGQPGTYPTQAMPSYTGQVGGVGQVGQVVPDYGMYSNMQPSAPMTQIPDPSGQSRSSQQAAVGQLMAMNQPGTPTPDSTGAMMAQGYARTGYPPASSTILPPLQRNRDLQGNGSRGYFEQPQEATTPILPSQMVDRFGSVAGPAAFDPDSANGTPQ</sequence>
<dbReference type="Gene3D" id="2.60.40.3960">
    <property type="entry name" value="Velvet domain"/>
    <property type="match status" value="1"/>
</dbReference>
<accession>A0AAD6IHA5</accession>
<comment type="caution">
    <text evidence="8">The sequence shown here is derived from an EMBL/GenBank/DDBJ whole genome shotgun (WGS) entry which is preliminary data.</text>
</comment>